<feature type="compositionally biased region" description="Low complexity" evidence="2">
    <location>
        <begin position="110"/>
        <end position="127"/>
    </location>
</feature>
<dbReference type="OrthoDB" id="4339014at2759"/>
<feature type="region of interest" description="Disordered" evidence="2">
    <location>
        <begin position="738"/>
        <end position="784"/>
    </location>
</feature>
<proteinExistence type="predicted"/>
<organism evidence="3 4">
    <name type="scientific">Penicillium alfredii</name>
    <dbReference type="NCBI Taxonomy" id="1506179"/>
    <lineage>
        <taxon>Eukaryota</taxon>
        <taxon>Fungi</taxon>
        <taxon>Dikarya</taxon>
        <taxon>Ascomycota</taxon>
        <taxon>Pezizomycotina</taxon>
        <taxon>Eurotiomycetes</taxon>
        <taxon>Eurotiomycetidae</taxon>
        <taxon>Eurotiales</taxon>
        <taxon>Aspergillaceae</taxon>
        <taxon>Penicillium</taxon>
    </lineage>
</organism>
<feature type="region of interest" description="Disordered" evidence="2">
    <location>
        <begin position="683"/>
        <end position="724"/>
    </location>
</feature>
<feature type="compositionally biased region" description="Basic and acidic residues" evidence="2">
    <location>
        <begin position="756"/>
        <end position="769"/>
    </location>
</feature>
<feature type="compositionally biased region" description="Basic and acidic residues" evidence="2">
    <location>
        <begin position="339"/>
        <end position="349"/>
    </location>
</feature>
<evidence type="ECO:0000313" key="3">
    <source>
        <dbReference type="EMBL" id="KAJ5102186.1"/>
    </source>
</evidence>
<dbReference type="GeneID" id="81394158"/>
<dbReference type="Proteomes" id="UP001141434">
    <property type="component" value="Unassembled WGS sequence"/>
</dbReference>
<protein>
    <submittedName>
        <fullName evidence="3">Uncharacterized protein</fullName>
    </submittedName>
</protein>
<feature type="coiled-coil region" evidence="1">
    <location>
        <begin position="581"/>
        <end position="643"/>
    </location>
</feature>
<keyword evidence="4" id="KW-1185">Reference proteome</keyword>
<feature type="compositionally biased region" description="Basic and acidic residues" evidence="2">
    <location>
        <begin position="710"/>
        <end position="724"/>
    </location>
</feature>
<feature type="region of interest" description="Disordered" evidence="2">
    <location>
        <begin position="227"/>
        <end position="248"/>
    </location>
</feature>
<name>A0A9W9FL23_9EURO</name>
<feature type="region of interest" description="Disordered" evidence="2">
    <location>
        <begin position="296"/>
        <end position="359"/>
    </location>
</feature>
<feature type="compositionally biased region" description="Polar residues" evidence="2">
    <location>
        <begin position="419"/>
        <end position="433"/>
    </location>
</feature>
<accession>A0A9W9FL23</accession>
<reference evidence="3" key="2">
    <citation type="journal article" date="2023" name="IMA Fungus">
        <title>Comparative genomic study of the Penicillium genus elucidates a diverse pangenome and 15 lateral gene transfer events.</title>
        <authorList>
            <person name="Petersen C."/>
            <person name="Sorensen T."/>
            <person name="Nielsen M.R."/>
            <person name="Sondergaard T.E."/>
            <person name="Sorensen J.L."/>
            <person name="Fitzpatrick D.A."/>
            <person name="Frisvad J.C."/>
            <person name="Nielsen K.L."/>
        </authorList>
    </citation>
    <scope>NUCLEOTIDE SEQUENCE</scope>
    <source>
        <strain evidence="3">IBT 34128</strain>
    </source>
</reference>
<feature type="compositionally biased region" description="Polar residues" evidence="2">
    <location>
        <begin position="27"/>
        <end position="42"/>
    </location>
</feature>
<dbReference type="EMBL" id="JAPMSZ010000005">
    <property type="protein sequence ID" value="KAJ5102186.1"/>
    <property type="molecule type" value="Genomic_DNA"/>
</dbReference>
<comment type="caution">
    <text evidence="3">The sequence shown here is derived from an EMBL/GenBank/DDBJ whole genome shotgun (WGS) entry which is preliminary data.</text>
</comment>
<keyword evidence="1" id="KW-0175">Coiled coil</keyword>
<feature type="compositionally biased region" description="Polar residues" evidence="2">
    <location>
        <begin position="692"/>
        <end position="701"/>
    </location>
</feature>
<dbReference type="RefSeq" id="XP_056513017.1">
    <property type="nucleotide sequence ID" value="XM_056654990.1"/>
</dbReference>
<reference evidence="3" key="1">
    <citation type="submission" date="2022-11" db="EMBL/GenBank/DDBJ databases">
        <authorList>
            <person name="Petersen C."/>
        </authorList>
    </citation>
    <scope>NUCLEOTIDE SEQUENCE</scope>
    <source>
        <strain evidence="3">IBT 34128</strain>
    </source>
</reference>
<feature type="region of interest" description="Disordered" evidence="2">
    <location>
        <begin position="870"/>
        <end position="910"/>
    </location>
</feature>
<gene>
    <name evidence="3" type="ORF">NUU61_004408</name>
</gene>
<feature type="compositionally biased region" description="Polar residues" evidence="2">
    <location>
        <begin position="322"/>
        <end position="333"/>
    </location>
</feature>
<feature type="region of interest" description="Disordered" evidence="2">
    <location>
        <begin position="417"/>
        <end position="439"/>
    </location>
</feature>
<dbReference type="AlphaFoldDB" id="A0A9W9FL23"/>
<evidence type="ECO:0000313" key="4">
    <source>
        <dbReference type="Proteomes" id="UP001141434"/>
    </source>
</evidence>
<feature type="compositionally biased region" description="Basic and acidic residues" evidence="2">
    <location>
        <begin position="12"/>
        <end position="26"/>
    </location>
</feature>
<sequence>MESKHHSQIIESRPRSQDNPHSHDHQPLNTSRSEGRSPSTSYFDPFVTSAEPNVHVHTGNAFAHLKPKETEEDLPPGPKSGKNCSLDTLIPEPPPLYSQGIHGSNLPWLTSSTHTTGSTDPSSTPSTPQRPVITRKTSGLDYKVHLALPMPKPAFEAEPPPAEEMPTPTKPHYLKKRAVTDPVVLDELVSSEKTPGHDTGENKKRSKLELIKSKLSFKDLRKECAKDEAASRAPALPAPENVKTRFRRPLIGTAIPSFSSTHPNLKAQIKPVETGRPSLTTTVSSNAAASAVTVTPSRIPLPPSGSFSHAQGTIAPARAPSTRRSNPPTTSEPPFTDESPVKTIDKSRAASDSSRAASTLKVQPEIVVTRPSVDSAAAQQRHHSPDDPWIIEPLNSQDSPQNCTGITGITGEFGPGQLDHNSPTSAQHPTRTSYPEARSPPLNAYIENDAQITSSADFVPSFQERLKKANMPLDQSIPPPAIQNLSTATHVEDIVDMVQAIQKRSDRGFNIITSKLDELSNWIGNQLKSQIDGISDISRVNSELFTKQCQISRELAKFQLDVRLEIGVMERRFSAFEGRILDEVQAEVRALAKAYEELNRKSDSLIAKHSNGDNQRFIAHQRQKNAEIEAEIAMLRVQQQKRKSESSTTSTEPMPKQAIAALAPLPPTPASNHRNRITISEMRQGGMLPRSMSVSKKSLNNAKAAIRSVPEPKEKPLDKAAGSEDGKRWHVFGFRRRRDASDSSTGSGKFLWTSRRAKEDTTTVHDDTTSSRSSTPPIPPIPRNISRLVDDLNRSSTVTSSNIHPAFRHMQQPQQPSAIPKKENINPPQEVTLTSGLTIEIIPEASPELVSLSAHTRSTVSALGDEYKTSAEAGGLSPSASEHSTLQENHPLVPVTLHPSNDDLPRMPLLADPDWDTPDWDKVSFYGCKSNGESQE</sequence>
<feature type="region of interest" description="Disordered" evidence="2">
    <location>
        <begin position="1"/>
        <end position="140"/>
    </location>
</feature>
<feature type="region of interest" description="Disordered" evidence="2">
    <location>
        <begin position="152"/>
        <end position="174"/>
    </location>
</feature>
<feature type="compositionally biased region" description="Polar residues" evidence="2">
    <location>
        <begin position="878"/>
        <end position="888"/>
    </location>
</feature>
<evidence type="ECO:0000256" key="2">
    <source>
        <dbReference type="SAM" id="MobiDB-lite"/>
    </source>
</evidence>
<evidence type="ECO:0000256" key="1">
    <source>
        <dbReference type="SAM" id="Coils"/>
    </source>
</evidence>